<evidence type="ECO:0000313" key="5">
    <source>
        <dbReference type="EMBL" id="MDQ0646765.1"/>
    </source>
</evidence>
<dbReference type="Pfam" id="PF00356">
    <property type="entry name" value="LacI"/>
    <property type="match status" value="1"/>
</dbReference>
<dbReference type="CDD" id="cd06267">
    <property type="entry name" value="PBP1_LacI_sugar_binding-like"/>
    <property type="match status" value="1"/>
</dbReference>
<evidence type="ECO:0000256" key="3">
    <source>
        <dbReference type="ARBA" id="ARBA00023163"/>
    </source>
</evidence>
<dbReference type="PANTHER" id="PTHR30146:SF153">
    <property type="entry name" value="LACTOSE OPERON REPRESSOR"/>
    <property type="match status" value="1"/>
</dbReference>
<dbReference type="InterPro" id="IPR046335">
    <property type="entry name" value="LacI/GalR-like_sensor"/>
</dbReference>
<keyword evidence="6" id="KW-1185">Reference proteome</keyword>
<dbReference type="InterPro" id="IPR028082">
    <property type="entry name" value="Peripla_BP_I"/>
</dbReference>
<gene>
    <name evidence="5" type="ORF">QFZ53_000961</name>
</gene>
<dbReference type="GO" id="GO:0003700">
    <property type="term" value="F:DNA-binding transcription factor activity"/>
    <property type="evidence" value="ECO:0007669"/>
    <property type="project" value="TreeGrafter"/>
</dbReference>
<dbReference type="Proteomes" id="UP001244427">
    <property type="component" value="Unassembled WGS sequence"/>
</dbReference>
<dbReference type="Pfam" id="PF13377">
    <property type="entry name" value="Peripla_BP_3"/>
    <property type="match status" value="1"/>
</dbReference>
<dbReference type="GO" id="GO:0000976">
    <property type="term" value="F:transcription cis-regulatory region binding"/>
    <property type="evidence" value="ECO:0007669"/>
    <property type="project" value="TreeGrafter"/>
</dbReference>
<dbReference type="EMBL" id="JAUSXV010000001">
    <property type="protein sequence ID" value="MDQ0646765.1"/>
    <property type="molecule type" value="Genomic_DNA"/>
</dbReference>
<evidence type="ECO:0000256" key="1">
    <source>
        <dbReference type="ARBA" id="ARBA00023015"/>
    </source>
</evidence>
<dbReference type="SMART" id="SM00354">
    <property type="entry name" value="HTH_LACI"/>
    <property type="match status" value="1"/>
</dbReference>
<evidence type="ECO:0000256" key="2">
    <source>
        <dbReference type="ARBA" id="ARBA00023125"/>
    </source>
</evidence>
<sequence length="349" mass="37398">MVQRRKTDARRPTLRMVAELAGVSTATVSYVFSGRAGTGGSGVAEATAARVIAAAEELNYRPNTAARAIRTGRSGMVQLSLHMLSDPWSLAVADAVNAEANKHGLTTLILADGDWHAALDRVESDVAYLDGVGLDEVAKEKLRDLVRRGQRLVVFSEHLEPDGFDVVRSDAIPGCELAMDHLIERRTRIGCLAAEGAVRLASTQVTRYTPYVEKMSAAGLVFDPAWTETYAETQASAFAAAVRLLSSENRPDAVYATTDFAAIAAINAAHMLGLRVPHDVAVVGVGNTPDARLIAPTLTTVGPTDFYERQARIIIERALSADDVTGRLHEFSWSLFPGASTDIDAPASR</sequence>
<evidence type="ECO:0000313" key="6">
    <source>
        <dbReference type="Proteomes" id="UP001244427"/>
    </source>
</evidence>
<dbReference type="PANTHER" id="PTHR30146">
    <property type="entry name" value="LACI-RELATED TRANSCRIPTIONAL REPRESSOR"/>
    <property type="match status" value="1"/>
</dbReference>
<protein>
    <submittedName>
        <fullName evidence="5">DNA-binding LacI/PurR family transcriptional regulator</fullName>
    </submittedName>
</protein>
<dbReference type="Gene3D" id="1.10.260.40">
    <property type="entry name" value="lambda repressor-like DNA-binding domains"/>
    <property type="match status" value="1"/>
</dbReference>
<organism evidence="5 6">
    <name type="scientific">Microbacterium natoriense</name>
    <dbReference type="NCBI Taxonomy" id="284570"/>
    <lineage>
        <taxon>Bacteria</taxon>
        <taxon>Bacillati</taxon>
        <taxon>Actinomycetota</taxon>
        <taxon>Actinomycetes</taxon>
        <taxon>Micrococcales</taxon>
        <taxon>Microbacteriaceae</taxon>
        <taxon>Microbacterium</taxon>
    </lineage>
</organism>
<name>A0AAW8ETL3_9MICO</name>
<dbReference type="AlphaFoldDB" id="A0AAW8ETL3"/>
<dbReference type="SUPFAM" id="SSF53822">
    <property type="entry name" value="Periplasmic binding protein-like I"/>
    <property type="match status" value="1"/>
</dbReference>
<keyword evidence="1" id="KW-0805">Transcription regulation</keyword>
<feature type="domain" description="HTH lacI-type" evidence="4">
    <location>
        <begin position="12"/>
        <end position="71"/>
    </location>
</feature>
<dbReference type="PROSITE" id="PS50932">
    <property type="entry name" value="HTH_LACI_2"/>
    <property type="match status" value="1"/>
</dbReference>
<dbReference type="RefSeq" id="WP_307294128.1">
    <property type="nucleotide sequence ID" value="NZ_JAUSXV010000001.1"/>
</dbReference>
<accession>A0AAW8ETL3</accession>
<dbReference type="InterPro" id="IPR000843">
    <property type="entry name" value="HTH_LacI"/>
</dbReference>
<comment type="caution">
    <text evidence="5">The sequence shown here is derived from an EMBL/GenBank/DDBJ whole genome shotgun (WGS) entry which is preliminary data.</text>
</comment>
<dbReference type="SUPFAM" id="SSF47413">
    <property type="entry name" value="lambda repressor-like DNA-binding domains"/>
    <property type="match status" value="1"/>
</dbReference>
<dbReference type="InterPro" id="IPR010982">
    <property type="entry name" value="Lambda_DNA-bd_dom_sf"/>
</dbReference>
<evidence type="ECO:0000259" key="4">
    <source>
        <dbReference type="PROSITE" id="PS50932"/>
    </source>
</evidence>
<keyword evidence="3" id="KW-0804">Transcription</keyword>
<proteinExistence type="predicted"/>
<dbReference type="CDD" id="cd01392">
    <property type="entry name" value="HTH_LacI"/>
    <property type="match status" value="1"/>
</dbReference>
<dbReference type="Gene3D" id="3.40.50.2300">
    <property type="match status" value="2"/>
</dbReference>
<reference evidence="5 6" key="1">
    <citation type="submission" date="2023-07" db="EMBL/GenBank/DDBJ databases">
        <title>Comparative genomics of wheat-associated soil bacteria to identify genetic determinants of phenazine resistance.</title>
        <authorList>
            <person name="Mouncey N."/>
        </authorList>
    </citation>
    <scope>NUCLEOTIDE SEQUENCE [LARGE SCALE GENOMIC DNA]</scope>
    <source>
        <strain evidence="5 6">W4I9-1</strain>
    </source>
</reference>
<keyword evidence="2 5" id="KW-0238">DNA-binding</keyword>